<protein>
    <recommendedName>
        <fullName evidence="4">Phage shock protein A, PspA</fullName>
    </recommendedName>
</protein>
<keyword evidence="3" id="KW-1185">Reference proteome</keyword>
<dbReference type="OrthoDB" id="5765304at2"/>
<dbReference type="EMBL" id="CP001896">
    <property type="protein sequence ID" value="ADC62208.1"/>
    <property type="molecule type" value="Genomic_DNA"/>
</dbReference>
<dbReference type="eggNOG" id="ENOG5033CJS">
    <property type="taxonomic scope" value="Bacteria"/>
</dbReference>
<evidence type="ECO:0000313" key="3">
    <source>
        <dbReference type="Proteomes" id="UP000001441"/>
    </source>
</evidence>
<sequence length="257" mass="28158">MFNFIRHFVGVKTDQAVQSGIEALVRWDPKGATEAELRVMEQHLDELGLEVAQARAVYEREKQEADAIQTLLDQRMAAAEMLQGQLATEADPTRRTALEQSLHTLLDMLEQMTPDVEREASEATDAQAFLAMLEQTYADAGTKLKEARRQLERAERDMRRAEQQREQAERQAEAARRAAGLSGTTSSLNVALKAMNDAAARDLAQAEAASLKAKLLAPTRPEQDDPNIAAALAAASGKGPVPQSASERLARLKARQG</sequence>
<proteinExistence type="predicted"/>
<dbReference type="AlphaFoldDB" id="D3RSP9"/>
<name>D3RSP9_ALLVD</name>
<feature type="region of interest" description="Disordered" evidence="1">
    <location>
        <begin position="149"/>
        <end position="183"/>
    </location>
</feature>
<dbReference type="HOGENOM" id="CLU_093096_0_0_6"/>
<gene>
    <name evidence="2" type="ordered locus">Alvin_1269</name>
</gene>
<dbReference type="STRING" id="572477.Alvin_1269"/>
<accession>D3RSP9</accession>
<dbReference type="RefSeq" id="WP_012970482.1">
    <property type="nucleotide sequence ID" value="NC_013851.1"/>
</dbReference>
<feature type="compositionally biased region" description="Basic and acidic residues" evidence="1">
    <location>
        <begin position="149"/>
        <end position="176"/>
    </location>
</feature>
<evidence type="ECO:0000256" key="1">
    <source>
        <dbReference type="SAM" id="MobiDB-lite"/>
    </source>
</evidence>
<dbReference type="KEGG" id="alv:Alvin_1269"/>
<reference evidence="2 3" key="1">
    <citation type="journal article" date="2011" name="Stand. Genomic Sci.">
        <title>Complete genome sequence of Allochromatium vinosum DSM 180(T).</title>
        <authorList>
            <person name="Weissgerber T."/>
            <person name="Zigann R."/>
            <person name="Bruce D."/>
            <person name="Chang Y.J."/>
            <person name="Detter J.C."/>
            <person name="Han C."/>
            <person name="Hauser L."/>
            <person name="Jeffries C.D."/>
            <person name="Land M."/>
            <person name="Munk A.C."/>
            <person name="Tapia R."/>
            <person name="Dahl C."/>
        </authorList>
    </citation>
    <scope>NUCLEOTIDE SEQUENCE [LARGE SCALE GENOMIC DNA]</scope>
    <source>
        <strain evidence="3">ATCC 17899 / DSM 180 / NBRC 103801 / NCIMB 10441 / D</strain>
    </source>
</reference>
<organism evidence="2 3">
    <name type="scientific">Allochromatium vinosum (strain ATCC 17899 / DSM 180 / NBRC 103801 / NCIMB 10441 / D)</name>
    <name type="common">Chromatium vinosum</name>
    <dbReference type="NCBI Taxonomy" id="572477"/>
    <lineage>
        <taxon>Bacteria</taxon>
        <taxon>Pseudomonadati</taxon>
        <taxon>Pseudomonadota</taxon>
        <taxon>Gammaproteobacteria</taxon>
        <taxon>Chromatiales</taxon>
        <taxon>Chromatiaceae</taxon>
        <taxon>Allochromatium</taxon>
    </lineage>
</organism>
<evidence type="ECO:0008006" key="4">
    <source>
        <dbReference type="Google" id="ProtNLM"/>
    </source>
</evidence>
<dbReference type="Proteomes" id="UP000001441">
    <property type="component" value="Chromosome"/>
</dbReference>
<evidence type="ECO:0000313" key="2">
    <source>
        <dbReference type="EMBL" id="ADC62208.1"/>
    </source>
</evidence>
<feature type="region of interest" description="Disordered" evidence="1">
    <location>
        <begin position="233"/>
        <end position="257"/>
    </location>
</feature>